<comment type="caution">
    <text evidence="2">The sequence shown here is derived from an EMBL/GenBank/DDBJ whole genome shotgun (WGS) entry which is preliminary data.</text>
</comment>
<dbReference type="Proteomes" id="UP001551675">
    <property type="component" value="Unassembled WGS sequence"/>
</dbReference>
<evidence type="ECO:0000313" key="3">
    <source>
        <dbReference type="Proteomes" id="UP001551675"/>
    </source>
</evidence>
<dbReference type="RefSeq" id="WP_082776901.1">
    <property type="nucleotide sequence ID" value="NZ_JBFALK010000035.1"/>
</dbReference>
<dbReference type="PROSITE" id="PS51173">
    <property type="entry name" value="CBM2"/>
    <property type="match status" value="1"/>
</dbReference>
<dbReference type="Pfam" id="PF00553">
    <property type="entry name" value="CBM_2"/>
    <property type="match status" value="1"/>
</dbReference>
<feature type="domain" description="CBM2" evidence="1">
    <location>
        <begin position="1"/>
        <end position="78"/>
    </location>
</feature>
<gene>
    <name evidence="2" type="ORF">AB0I59_39980</name>
</gene>
<evidence type="ECO:0000313" key="2">
    <source>
        <dbReference type="EMBL" id="MEV0974807.1"/>
    </source>
</evidence>
<protein>
    <submittedName>
        <fullName evidence="2">Cellulose binding domain-containing protein</fullName>
    </submittedName>
</protein>
<dbReference type="InterPro" id="IPR012291">
    <property type="entry name" value="CBM2_carb-bd_dom_sf"/>
</dbReference>
<dbReference type="InterPro" id="IPR008965">
    <property type="entry name" value="CBM2/CBM3_carb-bd_dom_sf"/>
</dbReference>
<keyword evidence="3" id="KW-1185">Reference proteome</keyword>
<organism evidence="2 3">
    <name type="scientific">Microtetraspora glauca</name>
    <dbReference type="NCBI Taxonomy" id="1996"/>
    <lineage>
        <taxon>Bacteria</taxon>
        <taxon>Bacillati</taxon>
        <taxon>Actinomycetota</taxon>
        <taxon>Actinomycetes</taxon>
        <taxon>Streptosporangiales</taxon>
        <taxon>Streptosporangiaceae</taxon>
        <taxon>Microtetraspora</taxon>
    </lineage>
</organism>
<reference evidence="2 3" key="1">
    <citation type="submission" date="2024-06" db="EMBL/GenBank/DDBJ databases">
        <title>The Natural Products Discovery Center: Release of the First 8490 Sequenced Strains for Exploring Actinobacteria Biosynthetic Diversity.</title>
        <authorList>
            <person name="Kalkreuter E."/>
            <person name="Kautsar S.A."/>
            <person name="Yang D."/>
            <person name="Bader C.D."/>
            <person name="Teijaro C.N."/>
            <person name="Fluegel L."/>
            <person name="Davis C.M."/>
            <person name="Simpson J.R."/>
            <person name="Lauterbach L."/>
            <person name="Steele A.D."/>
            <person name="Gui C."/>
            <person name="Meng S."/>
            <person name="Li G."/>
            <person name="Viehrig K."/>
            <person name="Ye F."/>
            <person name="Su P."/>
            <person name="Kiefer A.F."/>
            <person name="Nichols A."/>
            <person name="Cepeda A.J."/>
            <person name="Yan W."/>
            <person name="Fan B."/>
            <person name="Jiang Y."/>
            <person name="Adhikari A."/>
            <person name="Zheng C.-J."/>
            <person name="Schuster L."/>
            <person name="Cowan T.M."/>
            <person name="Smanski M.J."/>
            <person name="Chevrette M.G."/>
            <person name="De Carvalho L.P.S."/>
            <person name="Shen B."/>
        </authorList>
    </citation>
    <scope>NUCLEOTIDE SEQUENCE [LARGE SCALE GENOMIC DNA]</scope>
    <source>
        <strain evidence="2 3">NPDC050100</strain>
    </source>
</reference>
<proteinExistence type="predicted"/>
<dbReference type="SMART" id="SM00637">
    <property type="entry name" value="CBD_II"/>
    <property type="match status" value="1"/>
</dbReference>
<sequence>MRTGRPPLVSTGCGIVGQHVTSGWSAEWSQAGAVVTARGVAWNKDIAPGQTLHIGFNGTNTGADLTPARFLINGAACS</sequence>
<evidence type="ECO:0000259" key="1">
    <source>
        <dbReference type="PROSITE" id="PS51173"/>
    </source>
</evidence>
<dbReference type="SUPFAM" id="SSF49384">
    <property type="entry name" value="Carbohydrate-binding domain"/>
    <property type="match status" value="1"/>
</dbReference>
<name>A0ABV3GT53_MICGL</name>
<dbReference type="EMBL" id="JBFALK010000035">
    <property type="protein sequence ID" value="MEV0974807.1"/>
    <property type="molecule type" value="Genomic_DNA"/>
</dbReference>
<accession>A0ABV3GT53</accession>
<dbReference type="InterPro" id="IPR001919">
    <property type="entry name" value="CBD2"/>
</dbReference>
<dbReference type="Gene3D" id="2.60.40.290">
    <property type="match status" value="1"/>
</dbReference>